<name>A0ACB7YFY3_9ERIC</name>
<reference evidence="1 2" key="1">
    <citation type="journal article" date="2021" name="Hortic Res">
        <title>High-quality reference genome and annotation aids understanding of berry development for evergreen blueberry (Vaccinium darrowii).</title>
        <authorList>
            <person name="Yu J."/>
            <person name="Hulse-Kemp A.M."/>
            <person name="Babiker E."/>
            <person name="Staton M."/>
        </authorList>
    </citation>
    <scope>NUCLEOTIDE SEQUENCE [LARGE SCALE GENOMIC DNA]</scope>
    <source>
        <strain evidence="2">cv. NJ 8807/NJ 8810</strain>
        <tissue evidence="1">Young leaf</tissue>
    </source>
</reference>
<organism evidence="1 2">
    <name type="scientific">Vaccinium darrowii</name>
    <dbReference type="NCBI Taxonomy" id="229202"/>
    <lineage>
        <taxon>Eukaryota</taxon>
        <taxon>Viridiplantae</taxon>
        <taxon>Streptophyta</taxon>
        <taxon>Embryophyta</taxon>
        <taxon>Tracheophyta</taxon>
        <taxon>Spermatophyta</taxon>
        <taxon>Magnoliopsida</taxon>
        <taxon>eudicotyledons</taxon>
        <taxon>Gunneridae</taxon>
        <taxon>Pentapetalae</taxon>
        <taxon>asterids</taxon>
        <taxon>Ericales</taxon>
        <taxon>Ericaceae</taxon>
        <taxon>Vaccinioideae</taxon>
        <taxon>Vaccinieae</taxon>
        <taxon>Vaccinium</taxon>
    </lineage>
</organism>
<comment type="caution">
    <text evidence="1">The sequence shown here is derived from an EMBL/GenBank/DDBJ whole genome shotgun (WGS) entry which is preliminary data.</text>
</comment>
<dbReference type="Proteomes" id="UP000828048">
    <property type="component" value="Chromosome 8"/>
</dbReference>
<gene>
    <name evidence="1" type="ORF">Vadar_026062</name>
</gene>
<evidence type="ECO:0000313" key="2">
    <source>
        <dbReference type="Proteomes" id="UP000828048"/>
    </source>
</evidence>
<proteinExistence type="predicted"/>
<evidence type="ECO:0000313" key="1">
    <source>
        <dbReference type="EMBL" id="KAH7852536.1"/>
    </source>
</evidence>
<keyword evidence="2" id="KW-1185">Reference proteome</keyword>
<dbReference type="EMBL" id="CM037158">
    <property type="protein sequence ID" value="KAH7852536.1"/>
    <property type="molecule type" value="Genomic_DNA"/>
</dbReference>
<protein>
    <submittedName>
        <fullName evidence="1">Uncharacterized protein</fullName>
    </submittedName>
</protein>
<sequence>MAEQALKQIGATDGMFGKDELFIWVIHAFQQQKGLELSLEDTHDVLQDLRGHIDAVVLALLLFAWLAMLDTLYVLPRDQKLGLHFYMMILVLALVVGYFYRMMWDYYRNGIRFFFRHPLRVGDTCTIDGNKMQVKRLRIYDTVFLTMDGDDLFSSCALLLVAEIVKDPPLLVRRA</sequence>
<accession>A0ACB7YFY3</accession>